<name>A0A3B1D513_9ZZZZ</name>
<dbReference type="PANTHER" id="PTHR10655:SF17">
    <property type="entry name" value="LYSOPHOSPHOLIPASE-LIKE PROTEIN 1"/>
    <property type="match status" value="1"/>
</dbReference>
<dbReference type="EMBL" id="UOGL01000011">
    <property type="protein sequence ID" value="VAX35822.1"/>
    <property type="molecule type" value="Genomic_DNA"/>
</dbReference>
<proteinExistence type="inferred from homology"/>
<dbReference type="GO" id="GO:0016787">
    <property type="term" value="F:hydrolase activity"/>
    <property type="evidence" value="ECO:0007669"/>
    <property type="project" value="UniProtKB-KW"/>
</dbReference>
<evidence type="ECO:0000256" key="2">
    <source>
        <dbReference type="ARBA" id="ARBA00022801"/>
    </source>
</evidence>
<gene>
    <name evidence="4" type="ORF">MNBD_PLANCTO02-963</name>
</gene>
<feature type="domain" description="Phospholipase/carboxylesterase/thioesterase" evidence="3">
    <location>
        <begin position="24"/>
        <end position="241"/>
    </location>
</feature>
<dbReference type="InterPro" id="IPR003140">
    <property type="entry name" value="PLipase/COase/thioEstase"/>
</dbReference>
<evidence type="ECO:0000256" key="1">
    <source>
        <dbReference type="ARBA" id="ARBA00006499"/>
    </source>
</evidence>
<dbReference type="AlphaFoldDB" id="A0A3B1D513"/>
<protein>
    <recommendedName>
        <fullName evidence="3">Phospholipase/carboxylesterase/thioesterase domain-containing protein</fullName>
    </recommendedName>
</protein>
<evidence type="ECO:0000259" key="3">
    <source>
        <dbReference type="Pfam" id="PF02230"/>
    </source>
</evidence>
<dbReference type="Gene3D" id="3.40.50.1820">
    <property type="entry name" value="alpha/beta hydrolase"/>
    <property type="match status" value="1"/>
</dbReference>
<dbReference type="InterPro" id="IPR029058">
    <property type="entry name" value="AB_hydrolase_fold"/>
</dbReference>
<dbReference type="SUPFAM" id="SSF53474">
    <property type="entry name" value="alpha/beta-Hydrolases"/>
    <property type="match status" value="1"/>
</dbReference>
<accession>A0A3B1D513</accession>
<dbReference type="Pfam" id="PF02230">
    <property type="entry name" value="Abhydrolase_2"/>
    <property type="match status" value="1"/>
</dbReference>
<keyword evidence="2" id="KW-0378">Hydrolase</keyword>
<dbReference type="PANTHER" id="PTHR10655">
    <property type="entry name" value="LYSOPHOSPHOLIPASE-RELATED"/>
    <property type="match status" value="1"/>
</dbReference>
<organism evidence="4">
    <name type="scientific">hydrothermal vent metagenome</name>
    <dbReference type="NCBI Taxonomy" id="652676"/>
    <lineage>
        <taxon>unclassified sequences</taxon>
        <taxon>metagenomes</taxon>
        <taxon>ecological metagenomes</taxon>
    </lineage>
</organism>
<dbReference type="InterPro" id="IPR050565">
    <property type="entry name" value="LYPA1-2/EST-like"/>
</dbReference>
<comment type="similarity">
    <text evidence="1">Belongs to the AB hydrolase superfamily. AB hydrolase 2 family.</text>
</comment>
<sequence length="244" mass="27187">MNHRSTRLGNLNCHLIDMLPEEAQPQLGVLLCHGFGAPGTDLVGLGPEILQNHAALQNKVQFLFPEAPLSLDEMGMYGARAWWHLDMMAINAAMAQGNLRDLRNDIPEGMAEARTLLMETIVDYQKQSGLPLSRIVLGGFSQGSMIATDIALRLDEPPAALAIFSGTLLMEEKWNELATRQKEMQVLQCHGTEDQILPYRAAEWLRDLLISKEMNVDFLSFTGGHTIPREGLDRFSTMLETLCK</sequence>
<reference evidence="4" key="1">
    <citation type="submission" date="2018-06" db="EMBL/GenBank/DDBJ databases">
        <authorList>
            <person name="Zhirakovskaya E."/>
        </authorList>
    </citation>
    <scope>NUCLEOTIDE SEQUENCE</scope>
</reference>
<evidence type="ECO:0000313" key="4">
    <source>
        <dbReference type="EMBL" id="VAX35822.1"/>
    </source>
</evidence>